<dbReference type="SUPFAM" id="SSF52833">
    <property type="entry name" value="Thioredoxin-like"/>
    <property type="match status" value="2"/>
</dbReference>
<dbReference type="WBParaSite" id="MCU_010043-RA">
    <property type="protein sequence ID" value="MCU_010043-RA"/>
    <property type="gene ID" value="MCU_010043"/>
</dbReference>
<dbReference type="Pfam" id="PF00085">
    <property type="entry name" value="Thioredoxin"/>
    <property type="match status" value="1"/>
</dbReference>
<dbReference type="InterPro" id="IPR036249">
    <property type="entry name" value="Thioredoxin-like_sf"/>
</dbReference>
<name>A0A5K3FP03_MESCO</name>
<dbReference type="GO" id="GO:0006457">
    <property type="term" value="P:protein folding"/>
    <property type="evidence" value="ECO:0007669"/>
    <property type="project" value="TreeGrafter"/>
</dbReference>
<dbReference type="PROSITE" id="PS51352">
    <property type="entry name" value="THIOREDOXIN_2"/>
    <property type="match status" value="1"/>
</dbReference>
<dbReference type="AlphaFoldDB" id="A0A5K3FP03"/>
<dbReference type="Pfam" id="PF13848">
    <property type="entry name" value="Thioredoxin_6"/>
    <property type="match status" value="1"/>
</dbReference>
<dbReference type="InterPro" id="IPR013766">
    <property type="entry name" value="Thioredoxin_domain"/>
</dbReference>
<dbReference type="PANTHER" id="PTHR46295">
    <property type="entry name" value="ENDOPLASMIC RETICULUM RESIDENT PROTEIN 44"/>
    <property type="match status" value="1"/>
</dbReference>
<feature type="chain" id="PRO_5024328417" evidence="2">
    <location>
        <begin position="21"/>
        <end position="401"/>
    </location>
</feature>
<feature type="domain" description="Thioredoxin" evidence="3">
    <location>
        <begin position="14"/>
        <end position="131"/>
    </location>
</feature>
<dbReference type="PANTHER" id="PTHR46295:SF1">
    <property type="entry name" value="ENDOPLASMIC RETICULUM RESIDENT PROTEIN 44"/>
    <property type="match status" value="1"/>
</dbReference>
<organism evidence="4">
    <name type="scientific">Mesocestoides corti</name>
    <name type="common">Flatworm</name>
    <dbReference type="NCBI Taxonomy" id="53468"/>
    <lineage>
        <taxon>Eukaryota</taxon>
        <taxon>Metazoa</taxon>
        <taxon>Spiralia</taxon>
        <taxon>Lophotrochozoa</taxon>
        <taxon>Platyhelminthes</taxon>
        <taxon>Cestoda</taxon>
        <taxon>Eucestoda</taxon>
        <taxon>Cyclophyllidea</taxon>
        <taxon>Mesocestoididae</taxon>
        <taxon>Mesocestoides</taxon>
    </lineage>
</organism>
<accession>A0A5K3FP03</accession>
<sequence>MRLWSLLVIALIFNPAPLQASVFNLTSANFKEFLDKHDTALVNFYAEWCRFSRDLAPVFNATGNRVAMEFKDGNVALGRVDCDDQGELCMENSISKYPTLRLFKFGHRYRSEYRNQRSEEALMNYLREQSSNPIKVLKNQESFADVTTERNILGVFPKLDRSDPVYFNFYKLSHLVTDCTFYAVEEKQTPSSIKFSLKKKGSQAVEAEAEPTADFDALRAWATDHCTPLVRELTFANAEEITEPRLPLLILFFHPDDQNIVDRFTQFMELNFVDLKGRFMLLVANGDVFSHPLLHMGKTRHDLPILAIDSFQHMFMFAGDIEEALRDPSHIRGFVADLHSGKLHRRFHGQPEPDEPTPIEDTREDDAADRRKEHAPAVQASSVFKLLTPSNNRYSLLKDEL</sequence>
<reference evidence="4" key="1">
    <citation type="submission" date="2019-11" db="UniProtKB">
        <authorList>
            <consortium name="WormBaseParasite"/>
        </authorList>
    </citation>
    <scope>IDENTIFICATION</scope>
</reference>
<protein>
    <submittedName>
        <fullName evidence="4">Thioredoxin domain-containing protein</fullName>
    </submittedName>
</protein>
<evidence type="ECO:0000256" key="1">
    <source>
        <dbReference type="SAM" id="MobiDB-lite"/>
    </source>
</evidence>
<feature type="signal peptide" evidence="2">
    <location>
        <begin position="1"/>
        <end position="20"/>
    </location>
</feature>
<dbReference type="GO" id="GO:0005793">
    <property type="term" value="C:endoplasmic reticulum-Golgi intermediate compartment"/>
    <property type="evidence" value="ECO:0007669"/>
    <property type="project" value="TreeGrafter"/>
</dbReference>
<keyword evidence="2" id="KW-0732">Signal</keyword>
<dbReference type="GO" id="GO:0005789">
    <property type="term" value="C:endoplasmic reticulum membrane"/>
    <property type="evidence" value="ECO:0007669"/>
    <property type="project" value="TreeGrafter"/>
</dbReference>
<proteinExistence type="predicted"/>
<evidence type="ECO:0000259" key="3">
    <source>
        <dbReference type="PROSITE" id="PS51352"/>
    </source>
</evidence>
<feature type="region of interest" description="Disordered" evidence="1">
    <location>
        <begin position="345"/>
        <end position="382"/>
    </location>
</feature>
<dbReference type="GO" id="GO:0003756">
    <property type="term" value="F:protein disulfide isomerase activity"/>
    <property type="evidence" value="ECO:0007669"/>
    <property type="project" value="TreeGrafter"/>
</dbReference>
<feature type="compositionally biased region" description="Acidic residues" evidence="1">
    <location>
        <begin position="352"/>
        <end position="367"/>
    </location>
</feature>
<evidence type="ECO:0000256" key="2">
    <source>
        <dbReference type="SAM" id="SignalP"/>
    </source>
</evidence>
<dbReference type="Gene3D" id="3.40.30.10">
    <property type="entry name" value="Glutaredoxin"/>
    <property type="match status" value="3"/>
</dbReference>
<dbReference type="InterPro" id="IPR052643">
    <property type="entry name" value="ERP44"/>
</dbReference>
<evidence type="ECO:0000313" key="4">
    <source>
        <dbReference type="WBParaSite" id="MCU_010043-RA"/>
    </source>
</evidence>